<sequence>MRPPLSSALSFSFFLGREWHQSTELPRCTLVAAPCYPSASLCPSHTLYTIHTCAQENRNAYYMKNYPDFFATVGKTMVKRPDGSFELVSDEELVELKKANKVGVEYATAMGGRVRDVTQKPFLVFKE</sequence>
<reference evidence="1" key="1">
    <citation type="submission" date="2021-01" db="EMBL/GenBank/DDBJ databases">
        <authorList>
            <person name="Corre E."/>
            <person name="Pelletier E."/>
            <person name="Niang G."/>
            <person name="Scheremetjew M."/>
            <person name="Finn R."/>
            <person name="Kale V."/>
            <person name="Holt S."/>
            <person name="Cochrane G."/>
            <person name="Meng A."/>
            <person name="Brown T."/>
            <person name="Cohen L."/>
        </authorList>
    </citation>
    <scope>NUCLEOTIDE SEQUENCE</scope>
    <source>
        <strain evidence="1">CCMP3328</strain>
    </source>
</reference>
<name>A0A7R9WUL8_9STRA</name>
<protein>
    <submittedName>
        <fullName evidence="1">Uncharacterized protein</fullName>
    </submittedName>
</protein>
<dbReference type="EMBL" id="HBEF01012669">
    <property type="protein sequence ID" value="CAD8335841.1"/>
    <property type="molecule type" value="Transcribed_RNA"/>
</dbReference>
<proteinExistence type="predicted"/>
<gene>
    <name evidence="1" type="ORF">CAUS1442_LOCUS7969</name>
</gene>
<evidence type="ECO:0000313" key="1">
    <source>
        <dbReference type="EMBL" id="CAD8335841.1"/>
    </source>
</evidence>
<accession>A0A7R9WUL8</accession>
<organism evidence="1">
    <name type="scientific">Craspedostauros australis</name>
    <dbReference type="NCBI Taxonomy" id="1486917"/>
    <lineage>
        <taxon>Eukaryota</taxon>
        <taxon>Sar</taxon>
        <taxon>Stramenopiles</taxon>
        <taxon>Ochrophyta</taxon>
        <taxon>Bacillariophyta</taxon>
        <taxon>Bacillariophyceae</taxon>
        <taxon>Bacillariophycidae</taxon>
        <taxon>Naviculales</taxon>
        <taxon>Naviculaceae</taxon>
        <taxon>Craspedostauros</taxon>
    </lineage>
</organism>
<dbReference type="AlphaFoldDB" id="A0A7R9WUL8"/>